<organism evidence="1 2">
    <name type="scientific">Flemingia macrophylla</name>
    <dbReference type="NCBI Taxonomy" id="520843"/>
    <lineage>
        <taxon>Eukaryota</taxon>
        <taxon>Viridiplantae</taxon>
        <taxon>Streptophyta</taxon>
        <taxon>Embryophyta</taxon>
        <taxon>Tracheophyta</taxon>
        <taxon>Spermatophyta</taxon>
        <taxon>Magnoliopsida</taxon>
        <taxon>eudicotyledons</taxon>
        <taxon>Gunneridae</taxon>
        <taxon>Pentapetalae</taxon>
        <taxon>rosids</taxon>
        <taxon>fabids</taxon>
        <taxon>Fabales</taxon>
        <taxon>Fabaceae</taxon>
        <taxon>Papilionoideae</taxon>
        <taxon>50 kb inversion clade</taxon>
        <taxon>NPAAA clade</taxon>
        <taxon>indigoferoid/millettioid clade</taxon>
        <taxon>Phaseoleae</taxon>
        <taxon>Flemingia</taxon>
    </lineage>
</organism>
<keyword evidence="2" id="KW-1185">Reference proteome</keyword>
<gene>
    <name evidence="1" type="ORF">Fmac_001422</name>
</gene>
<dbReference type="Proteomes" id="UP001603857">
    <property type="component" value="Unassembled WGS sequence"/>
</dbReference>
<sequence length="67" mass="8036">MLTWSTYDCEKSTSDVESQYKMFFNLNELFSKHKNRGFFGCLLTQHLLMMLANKYDSLWQTNMILLE</sequence>
<evidence type="ECO:0000313" key="2">
    <source>
        <dbReference type="Proteomes" id="UP001603857"/>
    </source>
</evidence>
<name>A0ABD1NH22_9FABA</name>
<reference evidence="1 2" key="1">
    <citation type="submission" date="2024-08" db="EMBL/GenBank/DDBJ databases">
        <title>Insights into the chromosomal genome structure of Flemingia macrophylla.</title>
        <authorList>
            <person name="Ding Y."/>
            <person name="Zhao Y."/>
            <person name="Bi W."/>
            <person name="Wu M."/>
            <person name="Zhao G."/>
            <person name="Gong Y."/>
            <person name="Li W."/>
            <person name="Zhang P."/>
        </authorList>
    </citation>
    <scope>NUCLEOTIDE SEQUENCE [LARGE SCALE GENOMIC DNA]</scope>
    <source>
        <strain evidence="1">DYQJB</strain>
        <tissue evidence="1">Leaf</tissue>
    </source>
</reference>
<evidence type="ECO:0000313" key="1">
    <source>
        <dbReference type="EMBL" id="KAL2347422.1"/>
    </source>
</evidence>
<dbReference type="AlphaFoldDB" id="A0ABD1NH22"/>
<protein>
    <submittedName>
        <fullName evidence="1">Uncharacterized protein</fullName>
    </submittedName>
</protein>
<dbReference type="EMBL" id="JBGMDY010000001">
    <property type="protein sequence ID" value="KAL2347422.1"/>
    <property type="molecule type" value="Genomic_DNA"/>
</dbReference>
<comment type="caution">
    <text evidence="1">The sequence shown here is derived from an EMBL/GenBank/DDBJ whole genome shotgun (WGS) entry which is preliminary data.</text>
</comment>
<accession>A0ABD1NH22</accession>
<proteinExistence type="predicted"/>